<evidence type="ECO:0000256" key="1">
    <source>
        <dbReference type="SAM" id="Phobius"/>
    </source>
</evidence>
<dbReference type="Proteomes" id="UP001515480">
    <property type="component" value="Unassembled WGS sequence"/>
</dbReference>
<keyword evidence="3" id="KW-1185">Reference proteome</keyword>
<feature type="transmembrane region" description="Helical" evidence="1">
    <location>
        <begin position="95"/>
        <end position="122"/>
    </location>
</feature>
<comment type="caution">
    <text evidence="2">The sequence shown here is derived from an EMBL/GenBank/DDBJ whole genome shotgun (WGS) entry which is preliminary data.</text>
</comment>
<accession>A0AB34JTF5</accession>
<reference evidence="2 3" key="1">
    <citation type="journal article" date="2024" name="Science">
        <title>Giant polyketide synthase enzymes in the biosynthesis of giant marine polyether toxins.</title>
        <authorList>
            <person name="Fallon T.R."/>
            <person name="Shende V.V."/>
            <person name="Wierzbicki I.H."/>
            <person name="Pendleton A.L."/>
            <person name="Watervoot N.F."/>
            <person name="Auber R.P."/>
            <person name="Gonzalez D.J."/>
            <person name="Wisecaver J.H."/>
            <person name="Moore B.S."/>
        </authorList>
    </citation>
    <scope>NUCLEOTIDE SEQUENCE [LARGE SCALE GENOMIC DNA]</scope>
    <source>
        <strain evidence="2 3">12B1</strain>
    </source>
</reference>
<proteinExistence type="predicted"/>
<dbReference type="EMBL" id="JBGBPQ010000004">
    <property type="protein sequence ID" value="KAL1524945.1"/>
    <property type="molecule type" value="Genomic_DNA"/>
</dbReference>
<keyword evidence="1" id="KW-0812">Transmembrane</keyword>
<gene>
    <name evidence="2" type="ORF">AB1Y20_019821</name>
</gene>
<feature type="transmembrane region" description="Helical" evidence="1">
    <location>
        <begin position="263"/>
        <end position="283"/>
    </location>
</feature>
<dbReference type="AlphaFoldDB" id="A0AB34JTF5"/>
<keyword evidence="1" id="KW-0472">Membrane</keyword>
<evidence type="ECO:0000313" key="3">
    <source>
        <dbReference type="Proteomes" id="UP001515480"/>
    </source>
</evidence>
<name>A0AB34JTF5_PRYPA</name>
<organism evidence="2 3">
    <name type="scientific">Prymnesium parvum</name>
    <name type="common">Toxic golden alga</name>
    <dbReference type="NCBI Taxonomy" id="97485"/>
    <lineage>
        <taxon>Eukaryota</taxon>
        <taxon>Haptista</taxon>
        <taxon>Haptophyta</taxon>
        <taxon>Prymnesiophyceae</taxon>
        <taxon>Prymnesiales</taxon>
        <taxon>Prymnesiaceae</taxon>
        <taxon>Prymnesium</taxon>
    </lineage>
</organism>
<evidence type="ECO:0000313" key="2">
    <source>
        <dbReference type="EMBL" id="KAL1524945.1"/>
    </source>
</evidence>
<keyword evidence="1" id="KW-1133">Transmembrane helix</keyword>
<protein>
    <submittedName>
        <fullName evidence="2">Uncharacterized protein</fullName>
    </submittedName>
</protein>
<sequence>MIDTKQSEGNLTLDQIPNALRTCSIRRALPIPVGSFVITVLGVPVSLLAFLVVDFEYVVQIILDIGKLNHSKMAHYTKTSTSCCKLVNWYLGWYLLFNLVLLLVTPLLLALYPIVAIVHATYMMARRTYKESNMYSQASTDGFLDRSGLADSAKEKLAERMAGCFLGKPVLWIGDWLLLTGMVEGAKRWKGVYSLHRTALGAVRAALDFVDWAEDKFHLLPLKKILGDAHKAGMEHVKNEKEELNKKEAQENVSSHAQKLGRLIAFLSMLAGILFWVVVLCVVL</sequence>
<feature type="transmembrane region" description="Helical" evidence="1">
    <location>
        <begin position="31"/>
        <end position="53"/>
    </location>
</feature>